<evidence type="ECO:0000313" key="1">
    <source>
        <dbReference type="EMBL" id="CAE7451851.1"/>
    </source>
</evidence>
<dbReference type="Proteomes" id="UP000604046">
    <property type="component" value="Unassembled WGS sequence"/>
</dbReference>
<proteinExistence type="predicted"/>
<gene>
    <name evidence="1" type="primary">RYR1</name>
    <name evidence="1" type="ORF">SNAT2548_LOCUS24750</name>
</gene>
<evidence type="ECO:0000313" key="2">
    <source>
        <dbReference type="Proteomes" id="UP000604046"/>
    </source>
</evidence>
<name>A0A812RTE2_9DINO</name>
<accession>A0A812RTE2</accession>
<dbReference type="AlphaFoldDB" id="A0A812RTE2"/>
<keyword evidence="2" id="KW-1185">Reference proteome</keyword>
<sequence>MLKDVEVDTGTRNMSLLDHVDTDVTNLIDAMAHIVHTCNRKMHARVVEVMYTLLHSWGPQMPRKECKKQDVLKASHDYRIVSHILTKSSDDGHRSHKETQTVFRDSRSDRSFTFSLWAKTDKDVKVDLKIEWDCFSTSMSHTELAQAVKDGKDRLPIEASFKLLRRQGDMAFYARYREERSIQNYKLRATRTWDWRDKNDQSLGPKKPLERLRTSVEHILADAPHCHEDLILRMAQQGTEN</sequence>
<dbReference type="EMBL" id="CAJNDS010002368">
    <property type="protein sequence ID" value="CAE7451851.1"/>
    <property type="molecule type" value="Genomic_DNA"/>
</dbReference>
<comment type="caution">
    <text evidence="1">The sequence shown here is derived from an EMBL/GenBank/DDBJ whole genome shotgun (WGS) entry which is preliminary data.</text>
</comment>
<organism evidence="1 2">
    <name type="scientific">Symbiodinium natans</name>
    <dbReference type="NCBI Taxonomy" id="878477"/>
    <lineage>
        <taxon>Eukaryota</taxon>
        <taxon>Sar</taxon>
        <taxon>Alveolata</taxon>
        <taxon>Dinophyceae</taxon>
        <taxon>Suessiales</taxon>
        <taxon>Symbiodiniaceae</taxon>
        <taxon>Symbiodinium</taxon>
    </lineage>
</organism>
<protein>
    <submittedName>
        <fullName evidence="1">RYR1 protein</fullName>
    </submittedName>
</protein>
<reference evidence="1" key="1">
    <citation type="submission" date="2021-02" db="EMBL/GenBank/DDBJ databases">
        <authorList>
            <person name="Dougan E. K."/>
            <person name="Rhodes N."/>
            <person name="Thang M."/>
            <person name="Chan C."/>
        </authorList>
    </citation>
    <scope>NUCLEOTIDE SEQUENCE</scope>
</reference>